<dbReference type="Proteomes" id="UP001606134">
    <property type="component" value="Unassembled WGS sequence"/>
</dbReference>
<evidence type="ECO:0000256" key="10">
    <source>
        <dbReference type="ARBA" id="ARBA00022801"/>
    </source>
</evidence>
<keyword evidence="9" id="KW-0574">Periplasm</keyword>
<keyword evidence="11" id="KW-0720">Serine protease</keyword>
<name>A0ABW7HI96_9BURK</name>
<dbReference type="Gene3D" id="2.30.42.10">
    <property type="match status" value="2"/>
</dbReference>
<dbReference type="InterPro" id="IPR009003">
    <property type="entry name" value="Peptidase_S1_PA"/>
</dbReference>
<dbReference type="PANTHER" id="PTHR22939">
    <property type="entry name" value="SERINE PROTEASE FAMILY S1C HTRA-RELATED"/>
    <property type="match status" value="1"/>
</dbReference>
<evidence type="ECO:0000256" key="11">
    <source>
        <dbReference type="ARBA" id="ARBA00022825"/>
    </source>
</evidence>
<comment type="caution">
    <text evidence="16">The sequence shown here is derived from an EMBL/GenBank/DDBJ whole genome shotgun (WGS) entry which is preliminary data.</text>
</comment>
<comment type="subcellular location">
    <subcellularLocation>
        <location evidence="2">Periplasm</location>
    </subcellularLocation>
</comment>
<keyword evidence="8" id="KW-0677">Repeat</keyword>
<evidence type="ECO:0000256" key="3">
    <source>
        <dbReference type="ARBA" id="ARBA00010541"/>
    </source>
</evidence>
<dbReference type="Pfam" id="PF13365">
    <property type="entry name" value="Trypsin_2"/>
    <property type="match status" value="1"/>
</dbReference>
<dbReference type="InterPro" id="IPR001478">
    <property type="entry name" value="PDZ"/>
</dbReference>
<evidence type="ECO:0000256" key="5">
    <source>
        <dbReference type="ARBA" id="ARBA00013958"/>
    </source>
</evidence>
<accession>A0ABW7HI96</accession>
<dbReference type="GO" id="GO:0016787">
    <property type="term" value="F:hydrolase activity"/>
    <property type="evidence" value="ECO:0007669"/>
    <property type="project" value="UniProtKB-KW"/>
</dbReference>
<dbReference type="RefSeq" id="WP_394416041.1">
    <property type="nucleotide sequence ID" value="NZ_JBIGIC010000014.1"/>
</dbReference>
<feature type="domain" description="PDZ" evidence="15">
    <location>
        <begin position="411"/>
        <end position="507"/>
    </location>
</feature>
<evidence type="ECO:0000259" key="15">
    <source>
        <dbReference type="PROSITE" id="PS50106"/>
    </source>
</evidence>
<comment type="similarity">
    <text evidence="3">Belongs to the peptidase S1C family.</text>
</comment>
<evidence type="ECO:0000256" key="9">
    <source>
        <dbReference type="ARBA" id="ARBA00022764"/>
    </source>
</evidence>
<dbReference type="SUPFAM" id="SSF50156">
    <property type="entry name" value="PDZ domain-like"/>
    <property type="match status" value="2"/>
</dbReference>
<evidence type="ECO:0000313" key="17">
    <source>
        <dbReference type="Proteomes" id="UP001606134"/>
    </source>
</evidence>
<dbReference type="Pfam" id="PF17820">
    <property type="entry name" value="PDZ_6"/>
    <property type="match status" value="1"/>
</dbReference>
<dbReference type="PROSITE" id="PS50106">
    <property type="entry name" value="PDZ"/>
    <property type="match status" value="2"/>
</dbReference>
<dbReference type="SMART" id="SM00228">
    <property type="entry name" value="PDZ"/>
    <property type="match status" value="2"/>
</dbReference>
<keyword evidence="12" id="KW-0346">Stress response</keyword>
<dbReference type="EC" id="3.4.21.107" evidence="4"/>
<keyword evidence="10 16" id="KW-0378">Hydrolase</keyword>
<dbReference type="Pfam" id="PF13180">
    <property type="entry name" value="PDZ_2"/>
    <property type="match status" value="1"/>
</dbReference>
<reference evidence="16 17" key="1">
    <citation type="submission" date="2024-08" db="EMBL/GenBank/DDBJ databases">
        <authorList>
            <person name="Lu H."/>
        </authorList>
    </citation>
    <scope>NUCLEOTIDE SEQUENCE [LARGE SCALE GENOMIC DNA]</scope>
    <source>
        <strain evidence="16 17">BYS78W</strain>
    </source>
</reference>
<dbReference type="EMBL" id="JBIGIC010000014">
    <property type="protein sequence ID" value="MFG6489647.1"/>
    <property type="molecule type" value="Genomic_DNA"/>
</dbReference>
<organism evidence="16 17">
    <name type="scientific">Pelomonas candidula</name>
    <dbReference type="NCBI Taxonomy" id="3299025"/>
    <lineage>
        <taxon>Bacteria</taxon>
        <taxon>Pseudomonadati</taxon>
        <taxon>Pseudomonadota</taxon>
        <taxon>Betaproteobacteria</taxon>
        <taxon>Burkholderiales</taxon>
        <taxon>Sphaerotilaceae</taxon>
        <taxon>Roseateles</taxon>
    </lineage>
</organism>
<feature type="domain" description="PDZ" evidence="15">
    <location>
        <begin position="314"/>
        <end position="405"/>
    </location>
</feature>
<dbReference type="Gene3D" id="2.40.10.120">
    <property type="match status" value="1"/>
</dbReference>
<evidence type="ECO:0000256" key="4">
    <source>
        <dbReference type="ARBA" id="ARBA00013035"/>
    </source>
</evidence>
<keyword evidence="17" id="KW-1185">Reference proteome</keyword>
<evidence type="ECO:0000313" key="16">
    <source>
        <dbReference type="EMBL" id="MFG6489647.1"/>
    </source>
</evidence>
<dbReference type="InterPro" id="IPR011782">
    <property type="entry name" value="Pept_S1C_Do"/>
</dbReference>
<dbReference type="SUPFAM" id="SSF50494">
    <property type="entry name" value="Trypsin-like serine proteases"/>
    <property type="match status" value="1"/>
</dbReference>
<protein>
    <recommendedName>
        <fullName evidence="5">Probable periplasmic serine endoprotease DegP-like</fullName>
        <ecNumber evidence="4">3.4.21.107</ecNumber>
    </recommendedName>
    <alternativeName>
        <fullName evidence="13">Protease Do</fullName>
    </alternativeName>
</protein>
<gene>
    <name evidence="16" type="ORF">ACG04R_23425</name>
</gene>
<keyword evidence="7 14" id="KW-0732">Signal</keyword>
<dbReference type="PRINTS" id="PR00834">
    <property type="entry name" value="PROTEASES2C"/>
</dbReference>
<feature type="signal peptide" evidence="14">
    <location>
        <begin position="1"/>
        <end position="27"/>
    </location>
</feature>
<sequence length="517" mass="52545">MTQTAKMSLTAAAAALLAAGVTLTTTASGWTLPGFGKTPATAAAADASSGSASPTTVALATPTATPATAGALPPAQLPNYRAIVQTQGPAVVGITVAGLHKVGNMESDDDASSASNGQGGDDPFFRFFRGIPGLRMPQQMNPGAQPFRGQGSGFIISSDGLVLTNAHVVRDAKQVTVKLSDRREFSAKVLGSDPATDIAVLKVDAKGLPTVQLGDPKQVQVGDYVLAIGAPYGFEQTATQGIVSAKGRSLPGESVVPFIQTDAAVNPGNSGGPLFDASGRVVGVNAQIYSQSGGFQGLAFSIPVDVALKVKDQIVAHGKVEHARLGVTLQDLSAPLAASFGLDAPNGALVSSVVPGSAAAKAGLKAGDVITAIDGETVHVAGDISSRVGLARPGDKLKLELWRDKSRTTETVALGHADKDEQEAAAAPQGASLGLALRPLQPQELRGSGLDHGLLIERVAGPSQLAGVQPGDVLLALNGKPVQDVEQVRAALKSNPKQVALLVSRDGQQIFVPVRLG</sequence>
<evidence type="ECO:0000256" key="12">
    <source>
        <dbReference type="ARBA" id="ARBA00023016"/>
    </source>
</evidence>
<evidence type="ECO:0000256" key="8">
    <source>
        <dbReference type="ARBA" id="ARBA00022737"/>
    </source>
</evidence>
<evidence type="ECO:0000256" key="1">
    <source>
        <dbReference type="ARBA" id="ARBA00001772"/>
    </source>
</evidence>
<dbReference type="InterPro" id="IPR041489">
    <property type="entry name" value="PDZ_6"/>
</dbReference>
<dbReference type="NCBIfam" id="TIGR02037">
    <property type="entry name" value="degP_htrA_DO"/>
    <property type="match status" value="1"/>
</dbReference>
<proteinExistence type="inferred from homology"/>
<evidence type="ECO:0000256" key="14">
    <source>
        <dbReference type="SAM" id="SignalP"/>
    </source>
</evidence>
<evidence type="ECO:0000256" key="6">
    <source>
        <dbReference type="ARBA" id="ARBA00022670"/>
    </source>
</evidence>
<keyword evidence="6" id="KW-0645">Protease</keyword>
<feature type="chain" id="PRO_5047267352" description="Probable periplasmic serine endoprotease DegP-like" evidence="14">
    <location>
        <begin position="28"/>
        <end position="517"/>
    </location>
</feature>
<evidence type="ECO:0000256" key="2">
    <source>
        <dbReference type="ARBA" id="ARBA00004418"/>
    </source>
</evidence>
<evidence type="ECO:0000256" key="7">
    <source>
        <dbReference type="ARBA" id="ARBA00022729"/>
    </source>
</evidence>
<evidence type="ECO:0000256" key="13">
    <source>
        <dbReference type="ARBA" id="ARBA00032850"/>
    </source>
</evidence>
<dbReference type="InterPro" id="IPR036034">
    <property type="entry name" value="PDZ_sf"/>
</dbReference>
<dbReference type="PANTHER" id="PTHR22939:SF130">
    <property type="entry name" value="PERIPLASMIC SERINE ENDOPROTEASE DEGP-LIKE-RELATED"/>
    <property type="match status" value="1"/>
</dbReference>
<dbReference type="InterPro" id="IPR001940">
    <property type="entry name" value="Peptidase_S1C"/>
</dbReference>
<comment type="catalytic activity">
    <reaction evidence="1">
        <text>Acts on substrates that are at least partially unfolded. The cleavage site P1 residue is normally between a pair of hydrophobic residues, such as Val-|-Val.</text>
        <dbReference type="EC" id="3.4.21.107"/>
    </reaction>
</comment>